<evidence type="ECO:0000313" key="2">
    <source>
        <dbReference type="EMBL" id="OMJ22785.1"/>
    </source>
</evidence>
<proteinExistence type="predicted"/>
<sequence length="68" mass="7598">MYYGAQPNHNNSSAISLNNANNINLSDNLNDPSSIPHYPPANSRLNFSQKQQINPPTSNLPPLSFYHF</sequence>
<evidence type="ECO:0000256" key="1">
    <source>
        <dbReference type="SAM" id="MobiDB-lite"/>
    </source>
</evidence>
<feature type="compositionally biased region" description="Polar residues" evidence="1">
    <location>
        <begin position="43"/>
        <end position="61"/>
    </location>
</feature>
<evidence type="ECO:0000313" key="3">
    <source>
        <dbReference type="Proteomes" id="UP000187283"/>
    </source>
</evidence>
<comment type="caution">
    <text evidence="2">The sequence shown here is derived from an EMBL/GenBank/DDBJ whole genome shotgun (WGS) entry which is preliminary data.</text>
</comment>
<protein>
    <submittedName>
        <fullName evidence="2">Uncharacterized protein</fullName>
    </submittedName>
</protein>
<name>A0A1R1Y7K8_9FUNG</name>
<feature type="region of interest" description="Disordered" evidence="1">
    <location>
        <begin position="1"/>
        <end position="68"/>
    </location>
</feature>
<keyword evidence="3" id="KW-1185">Reference proteome</keyword>
<dbReference type="EMBL" id="LSSN01000675">
    <property type="protein sequence ID" value="OMJ22785.1"/>
    <property type="molecule type" value="Genomic_DNA"/>
</dbReference>
<organism evidence="2 3">
    <name type="scientific">Smittium culicis</name>
    <dbReference type="NCBI Taxonomy" id="133412"/>
    <lineage>
        <taxon>Eukaryota</taxon>
        <taxon>Fungi</taxon>
        <taxon>Fungi incertae sedis</taxon>
        <taxon>Zoopagomycota</taxon>
        <taxon>Kickxellomycotina</taxon>
        <taxon>Harpellomycetes</taxon>
        <taxon>Harpellales</taxon>
        <taxon>Legeriomycetaceae</taxon>
        <taxon>Smittium</taxon>
    </lineage>
</organism>
<feature type="compositionally biased region" description="Low complexity" evidence="1">
    <location>
        <begin position="10"/>
        <end position="35"/>
    </location>
</feature>
<dbReference type="Proteomes" id="UP000187283">
    <property type="component" value="Unassembled WGS sequence"/>
</dbReference>
<gene>
    <name evidence="2" type="ORF">AYI70_g2647</name>
</gene>
<accession>A0A1R1Y7K8</accession>
<dbReference type="AlphaFoldDB" id="A0A1R1Y7K8"/>
<reference evidence="2 3" key="1">
    <citation type="submission" date="2017-01" db="EMBL/GenBank/DDBJ databases">
        <authorList>
            <person name="Mah S.A."/>
            <person name="Swanson W.J."/>
            <person name="Moy G.W."/>
            <person name="Vacquier V.D."/>
        </authorList>
    </citation>
    <scope>NUCLEOTIDE SEQUENCE [LARGE SCALE GENOMIC DNA]</scope>
    <source>
        <strain evidence="2 3">GSMNP</strain>
    </source>
</reference>